<dbReference type="Pfam" id="PF01471">
    <property type="entry name" value="PG_binding_1"/>
    <property type="match status" value="1"/>
</dbReference>
<dbReference type="Gene3D" id="1.10.101.10">
    <property type="entry name" value="PGBD-like superfamily/PGBD"/>
    <property type="match status" value="1"/>
</dbReference>
<feature type="domain" description="Peptidoglycan binding-like" evidence="1">
    <location>
        <begin position="157"/>
        <end position="211"/>
    </location>
</feature>
<keyword evidence="4" id="KW-1185">Reference proteome</keyword>
<dbReference type="InterPro" id="IPR009045">
    <property type="entry name" value="Zn_M74/Hedgehog-like"/>
</dbReference>
<reference evidence="3 4" key="2">
    <citation type="journal article" date="2021" name="Int. J. Syst. Evol. Microbiol.">
        <title>Roseibium litorale sp. nov., isolated from a tidal flat sediment and proposal for the reclassification of Labrenzia polysiphoniae as Roseibium polysiphoniae comb. nov.</title>
        <authorList>
            <person name="Liu Y."/>
            <person name="Pei T."/>
            <person name="Du J."/>
            <person name="Chao M."/>
            <person name="Deng M.R."/>
            <person name="Zhu H."/>
        </authorList>
    </citation>
    <scope>NUCLEOTIDE SEQUENCE [LARGE SCALE GENOMIC DNA]</scope>
    <source>
        <strain evidence="3 4">4C16A</strain>
    </source>
</reference>
<reference evidence="4" key="1">
    <citation type="submission" date="2020-09" db="EMBL/GenBank/DDBJ databases">
        <title>The genome sequence of strain Labrenzia suaedae 4C16A.</title>
        <authorList>
            <person name="Liu Y."/>
        </authorList>
    </citation>
    <scope>NUCLEOTIDE SEQUENCE [LARGE SCALE GENOMIC DNA]</scope>
    <source>
        <strain evidence="4">4C16A</strain>
    </source>
</reference>
<protein>
    <submittedName>
        <fullName evidence="3">M15 family metallopeptidase</fullName>
    </submittedName>
</protein>
<dbReference type="InterPro" id="IPR036366">
    <property type="entry name" value="PGBDSf"/>
</dbReference>
<evidence type="ECO:0000259" key="2">
    <source>
        <dbReference type="Pfam" id="PF13539"/>
    </source>
</evidence>
<dbReference type="InterPro" id="IPR039561">
    <property type="entry name" value="Peptidase_M15C"/>
</dbReference>
<dbReference type="Pfam" id="PF13539">
    <property type="entry name" value="Peptidase_M15_4"/>
    <property type="match status" value="1"/>
</dbReference>
<dbReference type="InterPro" id="IPR002477">
    <property type="entry name" value="Peptidoglycan-bd-like"/>
</dbReference>
<organism evidence="3 4">
    <name type="scientific">Roseibium litorale</name>
    <dbReference type="NCBI Taxonomy" id="2803841"/>
    <lineage>
        <taxon>Bacteria</taxon>
        <taxon>Pseudomonadati</taxon>
        <taxon>Pseudomonadota</taxon>
        <taxon>Alphaproteobacteria</taxon>
        <taxon>Hyphomicrobiales</taxon>
        <taxon>Stappiaceae</taxon>
        <taxon>Roseibium</taxon>
    </lineage>
</organism>
<dbReference type="SUPFAM" id="SSF55166">
    <property type="entry name" value="Hedgehog/DD-peptidase"/>
    <property type="match status" value="1"/>
</dbReference>
<accession>A0ABR9CJ97</accession>
<dbReference type="Proteomes" id="UP000632063">
    <property type="component" value="Unassembled WGS sequence"/>
</dbReference>
<proteinExistence type="predicted"/>
<dbReference type="EMBL" id="JACYXI010000002">
    <property type="protein sequence ID" value="MBD8890915.1"/>
    <property type="molecule type" value="Genomic_DNA"/>
</dbReference>
<evidence type="ECO:0000259" key="1">
    <source>
        <dbReference type="Pfam" id="PF01471"/>
    </source>
</evidence>
<evidence type="ECO:0000313" key="3">
    <source>
        <dbReference type="EMBL" id="MBD8890915.1"/>
    </source>
</evidence>
<name>A0ABR9CJ97_9HYPH</name>
<evidence type="ECO:0000313" key="4">
    <source>
        <dbReference type="Proteomes" id="UP000632063"/>
    </source>
</evidence>
<dbReference type="SUPFAM" id="SSF47090">
    <property type="entry name" value="PGBD-like"/>
    <property type="match status" value="1"/>
</dbReference>
<sequence>MSLTKSSLKRLEGVHPDLVAVVMRAVEITDQPFQVSEGLRTLARQRQLVARGASKTLNSRHLTGHAVDLVAMLGGRISWEVPLYHTISDAMKQAARELNIPLEWGGDWRSFFDGPHFQLPRSSYPQNVNPARTAKVPEVSDRTEAQAAKTLAAGDKGEAVKDLQQTLQKLGYVLACDGDFGPVTRGIVRQFQNTAGLKADGIVGSKTRRALKAALSKKR</sequence>
<dbReference type="RefSeq" id="WP_192147057.1">
    <property type="nucleotide sequence ID" value="NZ_JACYXI010000002.1"/>
</dbReference>
<comment type="caution">
    <text evidence="3">The sequence shown here is derived from an EMBL/GenBank/DDBJ whole genome shotgun (WGS) entry which is preliminary data.</text>
</comment>
<dbReference type="Gene3D" id="3.30.1380.10">
    <property type="match status" value="1"/>
</dbReference>
<dbReference type="CDD" id="cd14845">
    <property type="entry name" value="L-Ala-D-Glu_peptidase_like"/>
    <property type="match status" value="1"/>
</dbReference>
<gene>
    <name evidence="3" type="ORF">IG616_05120</name>
</gene>
<feature type="domain" description="Peptidase M15C" evidence="2">
    <location>
        <begin position="54"/>
        <end position="119"/>
    </location>
</feature>
<dbReference type="InterPro" id="IPR036365">
    <property type="entry name" value="PGBD-like_sf"/>
</dbReference>